<feature type="active site" description="Proton acceptor" evidence="9">
    <location>
        <position position="46"/>
    </location>
</feature>
<dbReference type="UniPathway" id="UPA00035">
    <property type="reaction ID" value="UER00044"/>
</dbReference>
<evidence type="ECO:0000256" key="9">
    <source>
        <dbReference type="HAMAP-Rule" id="MF_00131"/>
    </source>
</evidence>
<evidence type="ECO:0000256" key="7">
    <source>
        <dbReference type="ARBA" id="ARBA00023239"/>
    </source>
</evidence>
<dbReference type="GO" id="GO:0005829">
    <property type="term" value="C:cytosol"/>
    <property type="evidence" value="ECO:0007669"/>
    <property type="project" value="TreeGrafter"/>
</dbReference>
<accession>A0A1U9NLA7</accession>
<comment type="similarity">
    <text evidence="9 10">Belongs to the TrpA family.</text>
</comment>
<dbReference type="Pfam" id="PF00290">
    <property type="entry name" value="Trp_syntA"/>
    <property type="match status" value="1"/>
</dbReference>
<dbReference type="Proteomes" id="UP000189674">
    <property type="component" value="Chromosome"/>
</dbReference>
<comment type="catalytic activity">
    <reaction evidence="8 9">
        <text>(1S,2R)-1-C-(indol-3-yl)glycerol 3-phosphate + L-serine = D-glyceraldehyde 3-phosphate + L-tryptophan + H2O</text>
        <dbReference type="Rhea" id="RHEA:10532"/>
        <dbReference type="ChEBI" id="CHEBI:15377"/>
        <dbReference type="ChEBI" id="CHEBI:33384"/>
        <dbReference type="ChEBI" id="CHEBI:57912"/>
        <dbReference type="ChEBI" id="CHEBI:58866"/>
        <dbReference type="ChEBI" id="CHEBI:59776"/>
        <dbReference type="EC" id="4.2.1.20"/>
    </reaction>
</comment>
<keyword evidence="12" id="KW-1185">Reference proteome</keyword>
<dbReference type="KEGG" id="alus:STSP2_01755"/>
<dbReference type="PROSITE" id="PS00167">
    <property type="entry name" value="TRP_SYNTHASE_ALPHA"/>
    <property type="match status" value="1"/>
</dbReference>
<dbReference type="PANTHER" id="PTHR43406:SF1">
    <property type="entry name" value="TRYPTOPHAN SYNTHASE ALPHA CHAIN, CHLOROPLASTIC"/>
    <property type="match status" value="1"/>
</dbReference>
<dbReference type="NCBIfam" id="TIGR00262">
    <property type="entry name" value="trpA"/>
    <property type="match status" value="1"/>
</dbReference>
<keyword evidence="4 9" id="KW-0028">Amino-acid biosynthesis</keyword>
<evidence type="ECO:0000313" key="12">
    <source>
        <dbReference type="Proteomes" id="UP000189674"/>
    </source>
</evidence>
<dbReference type="RefSeq" id="WP_146661733.1">
    <property type="nucleotide sequence ID" value="NZ_CP019791.1"/>
</dbReference>
<evidence type="ECO:0000256" key="4">
    <source>
        <dbReference type="ARBA" id="ARBA00022605"/>
    </source>
</evidence>
<dbReference type="AlphaFoldDB" id="A0A1U9NLA7"/>
<dbReference type="FunFam" id="3.20.20.70:FF:000037">
    <property type="entry name" value="Tryptophan synthase alpha chain"/>
    <property type="match status" value="1"/>
</dbReference>
<name>A0A1U9NLA7_9BACT</name>
<reference evidence="12" key="1">
    <citation type="submission" date="2017-02" db="EMBL/GenBank/DDBJ databases">
        <title>Comparative genomics and description of representatives of a novel lineage of planctomycetes thriving in anoxic sediments.</title>
        <authorList>
            <person name="Spring S."/>
            <person name="Bunk B."/>
            <person name="Sproer C."/>
        </authorList>
    </citation>
    <scope>NUCLEOTIDE SEQUENCE [LARGE SCALE GENOMIC DNA]</scope>
    <source>
        <strain evidence="12">ST-NAGAB-D1</strain>
    </source>
</reference>
<keyword evidence="7 9" id="KW-0456">Lyase</keyword>
<dbReference type="STRING" id="1936003.STSP2_01755"/>
<protein>
    <recommendedName>
        <fullName evidence="9">Tryptophan synthase alpha chain</fullName>
        <ecNumber evidence="9">4.2.1.20</ecNumber>
    </recommendedName>
</protein>
<evidence type="ECO:0000256" key="1">
    <source>
        <dbReference type="ARBA" id="ARBA00003365"/>
    </source>
</evidence>
<evidence type="ECO:0000256" key="3">
    <source>
        <dbReference type="ARBA" id="ARBA00011270"/>
    </source>
</evidence>
<proteinExistence type="inferred from homology"/>
<evidence type="ECO:0000256" key="5">
    <source>
        <dbReference type="ARBA" id="ARBA00022822"/>
    </source>
</evidence>
<dbReference type="InterPro" id="IPR018204">
    <property type="entry name" value="Trp_synthase_alpha_AS"/>
</dbReference>
<sequence length="264" mass="27912">MTTYKQIFEKLDSAALIPFFVIGDPNYDSSLKIVKSALDAGADILELGIPFSDPIADGPTIQKANIRARKSGMTVEKALAFIKEVTSHKPVPVGLLVYYNLIYQYGVERFMADFKAAGGTSVLVADVSIDDSEEIAGPAQKAGLETVFMVTPNTPDHRMASIASKTTGFVYTVSTMGVTGARTKLSDTVASLVERIKGVSEVPVCVGFGISSPEQARRVADAGADGVIVGSRIVQIIEDNADSVEDACAGVGQFIADVKSRLNG</sequence>
<dbReference type="Gene3D" id="3.20.20.70">
    <property type="entry name" value="Aldolase class I"/>
    <property type="match status" value="1"/>
</dbReference>
<organism evidence="11 12">
    <name type="scientific">Anaerohalosphaera lusitana</name>
    <dbReference type="NCBI Taxonomy" id="1936003"/>
    <lineage>
        <taxon>Bacteria</taxon>
        <taxon>Pseudomonadati</taxon>
        <taxon>Planctomycetota</taxon>
        <taxon>Phycisphaerae</taxon>
        <taxon>Sedimentisphaerales</taxon>
        <taxon>Anaerohalosphaeraceae</taxon>
        <taxon>Anaerohalosphaera</taxon>
    </lineage>
</organism>
<dbReference type="InterPro" id="IPR002028">
    <property type="entry name" value="Trp_synthase_suA"/>
</dbReference>
<evidence type="ECO:0000256" key="2">
    <source>
        <dbReference type="ARBA" id="ARBA00004733"/>
    </source>
</evidence>
<dbReference type="HAMAP" id="MF_00131">
    <property type="entry name" value="Trp_synth_alpha"/>
    <property type="match status" value="1"/>
</dbReference>
<dbReference type="GO" id="GO:0004834">
    <property type="term" value="F:tryptophan synthase activity"/>
    <property type="evidence" value="ECO:0007669"/>
    <property type="project" value="UniProtKB-UniRule"/>
</dbReference>
<keyword evidence="5 9" id="KW-0822">Tryptophan biosynthesis</keyword>
<evidence type="ECO:0000256" key="8">
    <source>
        <dbReference type="ARBA" id="ARBA00049047"/>
    </source>
</evidence>
<dbReference type="CDD" id="cd04724">
    <property type="entry name" value="Tryptophan_synthase_alpha"/>
    <property type="match status" value="1"/>
</dbReference>
<gene>
    <name evidence="9 11" type="primary">trpA</name>
    <name evidence="11" type="ORF">STSP2_01755</name>
</gene>
<dbReference type="InterPro" id="IPR011060">
    <property type="entry name" value="RibuloseP-bd_barrel"/>
</dbReference>
<evidence type="ECO:0000256" key="10">
    <source>
        <dbReference type="RuleBase" id="RU003662"/>
    </source>
</evidence>
<comment type="subunit">
    <text evidence="3 9">Tetramer of two alpha and two beta chains.</text>
</comment>
<dbReference type="EMBL" id="CP019791">
    <property type="protein sequence ID" value="AQT68587.1"/>
    <property type="molecule type" value="Genomic_DNA"/>
</dbReference>
<keyword evidence="6 9" id="KW-0057">Aromatic amino acid biosynthesis</keyword>
<evidence type="ECO:0000313" key="11">
    <source>
        <dbReference type="EMBL" id="AQT68587.1"/>
    </source>
</evidence>
<feature type="active site" description="Proton acceptor" evidence="9">
    <location>
        <position position="57"/>
    </location>
</feature>
<evidence type="ECO:0000256" key="6">
    <source>
        <dbReference type="ARBA" id="ARBA00023141"/>
    </source>
</evidence>
<comment type="pathway">
    <text evidence="2 9">Amino-acid biosynthesis; L-tryptophan biosynthesis; L-tryptophan from chorismate: step 5/5.</text>
</comment>
<dbReference type="InterPro" id="IPR013785">
    <property type="entry name" value="Aldolase_TIM"/>
</dbReference>
<comment type="function">
    <text evidence="1 9">The alpha subunit is responsible for the aldol cleavage of indoleglycerol phosphate to indole and glyceraldehyde 3-phosphate.</text>
</comment>
<dbReference type="EC" id="4.2.1.20" evidence="9"/>
<dbReference type="SUPFAM" id="SSF51366">
    <property type="entry name" value="Ribulose-phoshate binding barrel"/>
    <property type="match status" value="1"/>
</dbReference>
<dbReference type="PANTHER" id="PTHR43406">
    <property type="entry name" value="TRYPTOPHAN SYNTHASE, ALPHA CHAIN"/>
    <property type="match status" value="1"/>
</dbReference>
<dbReference type="OrthoDB" id="9804578at2"/>